<dbReference type="EMBL" id="CAIIXF020000011">
    <property type="protein sequence ID" value="CAH1798449.1"/>
    <property type="molecule type" value="Genomic_DNA"/>
</dbReference>
<feature type="compositionally biased region" description="Basic and acidic residues" evidence="1">
    <location>
        <begin position="1859"/>
        <end position="1882"/>
    </location>
</feature>
<feature type="compositionally biased region" description="Polar residues" evidence="1">
    <location>
        <begin position="1988"/>
        <end position="1998"/>
    </location>
</feature>
<sequence length="2091" mass="230860">MPIVLRSIEPVYLSKAPLNSSVSFDLGAVTNNTLSGTILQLSSLLDQADGLFSELGKECRQVYDRAENLKTRIHDVGQKVSALDFRTVKIPENSLDDENKLREFYAAKHGYDTNLFTSETRSLAIQEMYDDSGVSPVKIISSCNQFRHDGYTGSRIFSRTPVVAEEPFRCPEIDFIPKRPFLYCSYDREPSKVLTIERRPHSADFLDEIDKCANTDNIPLPTPEEQIREMSKSQPSNLVPIDVTGSGFTRMCSYRTSLKSVEYLDEDTERRRRKRNRRRTISEIPNAVSCDLTRVENTAPRSTSAHSLRSSSDRRHRSRTLEIESLDYGSSETLNTSSKSEDKKKKKWSWFGSKKDIKMFGSKKDIKIKDSKSKNQSVKRSESLPRSLTSSTSTREPIIIREKPRESHKFSLSNLVSSVRQSMRRSKSMSVVKPKSKNYDIEKQRKINEHNNLMARQEVSKYSQVKLPNSHEEPRYATVGNTTVKLRESTGKLSKDERQSSSGNWSLSTSARHSMESDWTQSTHSNSTTTSPKHTQSQSSFDKDSAVSLSTYPSPPPTEDRFPSSETTSCIAETPIEDDSTLVGDDEDASTIQDGGNSLQRGPTVRKSFTKMSTEAWLKSLERDGRSRSKSRSKSLEKLPGLKAVLSQENLLAYDEQQNIGTQKYFYRTKSRNDDEVSSVHSCDMEGFYTSMHTDSGLSKRLAVKSAIIPKNSKGVLKNQVKDFNLSMESSTPSTSSSVNSVVLRSKKVEPPKIESVAIRTKPQNLAVQKVKKIEKKGAKSHKIPPPPPPRLSTLSNSELSLTSEMTILFDKIMHDKTKSSSSLNSSSKSERSFSGVFRNSTMNKSIEFSTLSNVSTLESDSDVELNSRLHSKTTMDSTMYSLCSVSPIMSEDEEYLKSDYTPHTKAFSAFTNSSDSITMTNAMTRDPSERTLELSRISSTTYTSPNGSLSSTNRYGSLKKSHTFNYDDTQNDQTLGLSDIQGLTLNSTDSFGTLTGSNGSFMPSEPGSTETVNSKNNLPIGPVEKLTRSHTFNGPPLSSSTSSLPTASQTMTKSISFDTGSLKKKKENEQRPHRRPLQKTINADSPYAFLLKSGLDYFTSTPTKAAGVPKSKSFDNANYSECGPMKRQLSDETLQRKRAMLARHSSFEPQYTKYDPYLHYSQYNPNVPMGFNGSSLPRNFSPNDSPAKRPFLGSNMETVAQIHHISKPTPNFNRGMSMPGGQIEPTDFEFNSNSWPRSPPQAKATYPSILKNPSKQHKSRPPRTLNFAPIVNMFDSEDPKQPKLLPTPVTPDKNMPERTAIPFKNTFKSPTTPDVFPFGMTTIPENKPFIFTGLKDNNSNQAESHVTQPIIHKSPVGQASKPNIMNLLSNGDSSPIPPVLPDKYRHSLTVKPRTRELSSEASDTPLESPMEPIPDIPKLEMPNSLASHAKFEHIYAKPRNLAQQMAPYASSGSFSGVTTNLNAPPIGDNSNSSNSNSGGVLVLKNGFLTMANPSSPAGSTASLSSSSSKSSNYSNQSVPSAKGEDGSNSNLSYAYPKLGANNQVKPPVEKKDPFAIIQASKERLKQKKQQNSAIPRPVSSTPKLSPEPEVVAPKAEGNIFTLGGTHDSKTVSPKVNFTNENRFSQERTPELEFVVPKAKTTQPLRISPKRSMLPLRTKDQSPSTTPESVIQKEEHSTIKQGPELTCPIKADVQVSPKEDKVLIVDMKPKVIKLHESKSNIPVKQQSTISDKPAAISPSNQKDIRKVSPVLKIEHKTSTYVVTAPKPGPYMAKSNEKNIAPKVDVNQIEHKAVPNSTTNNSVTVKAESISNDVKQENKSKVISETSICETDKTNVTTGDPKSTEETSNTGTTKTQDNSESEKETNNTDSNRTDSKVDEKSDKVPNSSPETVKSLTRAFKNNLKIDVHAESSDSGNSSPTKSGSSSPNFSTKSGSSSGSMSPTKTVISNDVLSALAVLKAKPTSPSSTAKSRYNNSFRNRNYNRNTTNPDSKSPNITRSKSNRDESRNNLLASIRNHSLKNSDSDRSEAVKALDEKNASRQVSVNSKSAGKSIENNIAVTNILDSIMTSMKSISKPVERPASVSSNHSSDWD</sequence>
<feature type="region of interest" description="Disordered" evidence="1">
    <location>
        <begin position="292"/>
        <end position="322"/>
    </location>
</feature>
<feature type="compositionally biased region" description="Polar residues" evidence="1">
    <location>
        <begin position="995"/>
        <end position="1018"/>
    </location>
</feature>
<feature type="compositionally biased region" description="Polar residues" evidence="1">
    <location>
        <begin position="1883"/>
        <end position="1893"/>
    </location>
</feature>
<feature type="compositionally biased region" description="Low complexity" evidence="1">
    <location>
        <begin position="520"/>
        <end position="531"/>
    </location>
</feature>
<dbReference type="Proteomes" id="UP000749559">
    <property type="component" value="Unassembled WGS sequence"/>
</dbReference>
<reference evidence="2" key="1">
    <citation type="submission" date="2022-03" db="EMBL/GenBank/DDBJ databases">
        <authorList>
            <person name="Martin C."/>
        </authorList>
    </citation>
    <scope>NUCLEOTIDE SEQUENCE</scope>
</reference>
<feature type="compositionally biased region" description="Acidic residues" evidence="1">
    <location>
        <begin position="575"/>
        <end position="589"/>
    </location>
</feature>
<feature type="compositionally biased region" description="Polar residues" evidence="1">
    <location>
        <begin position="1048"/>
        <end position="1060"/>
    </location>
</feature>
<evidence type="ECO:0000313" key="3">
    <source>
        <dbReference type="Proteomes" id="UP000749559"/>
    </source>
</evidence>
<feature type="compositionally biased region" description="Low complexity" evidence="1">
    <location>
        <begin position="1495"/>
        <end position="1522"/>
    </location>
</feature>
<dbReference type="OrthoDB" id="1060785at2759"/>
<feature type="compositionally biased region" description="Basic and acidic residues" evidence="1">
    <location>
        <begin position="485"/>
        <end position="499"/>
    </location>
</feature>
<feature type="compositionally biased region" description="Basic and acidic residues" evidence="1">
    <location>
        <begin position="367"/>
        <end position="383"/>
    </location>
</feature>
<feature type="compositionally biased region" description="Low complexity" evidence="1">
    <location>
        <begin position="1911"/>
        <end position="1941"/>
    </location>
</feature>
<evidence type="ECO:0000256" key="1">
    <source>
        <dbReference type="SAM" id="MobiDB-lite"/>
    </source>
</evidence>
<feature type="compositionally biased region" description="Polar residues" evidence="1">
    <location>
        <begin position="500"/>
        <end position="512"/>
    </location>
</feature>
<feature type="compositionally biased region" description="Polar residues" evidence="1">
    <location>
        <begin position="1719"/>
        <end position="1730"/>
    </location>
</feature>
<feature type="compositionally biased region" description="Polar residues" evidence="1">
    <location>
        <begin position="2081"/>
        <end position="2091"/>
    </location>
</feature>
<keyword evidence="3" id="KW-1185">Reference proteome</keyword>
<feature type="compositionally biased region" description="Polar residues" evidence="1">
    <location>
        <begin position="1611"/>
        <end position="1623"/>
    </location>
</feature>
<feature type="compositionally biased region" description="Low complexity" evidence="1">
    <location>
        <begin position="1845"/>
        <end position="1854"/>
    </location>
</feature>
<proteinExistence type="predicted"/>
<feature type="compositionally biased region" description="Basic and acidic residues" evidence="1">
    <location>
        <begin position="437"/>
        <end position="449"/>
    </location>
</feature>
<feature type="compositionally biased region" description="Polar residues" evidence="1">
    <location>
        <begin position="1822"/>
        <end position="1840"/>
    </location>
</feature>
<feature type="compositionally biased region" description="Basic residues" evidence="1">
    <location>
        <begin position="774"/>
        <end position="783"/>
    </location>
</feature>
<feature type="region of interest" description="Disordered" evidence="1">
    <location>
        <begin position="1636"/>
        <end position="1685"/>
    </location>
</feature>
<feature type="region of interest" description="Disordered" evidence="1">
    <location>
        <begin position="1716"/>
        <end position="1742"/>
    </location>
</feature>
<dbReference type="Gene3D" id="1.20.5.340">
    <property type="match status" value="1"/>
</dbReference>
<feature type="compositionally biased region" description="Low complexity" evidence="1">
    <location>
        <begin position="301"/>
        <end position="310"/>
    </location>
</feature>
<feature type="compositionally biased region" description="Polar residues" evidence="1">
    <location>
        <begin position="1570"/>
        <end position="1584"/>
    </location>
</feature>
<feature type="region of interest" description="Disordered" evidence="1">
    <location>
        <begin position="421"/>
        <end position="605"/>
    </location>
</feature>
<organism evidence="2 3">
    <name type="scientific">Owenia fusiformis</name>
    <name type="common">Polychaete worm</name>
    <dbReference type="NCBI Taxonomy" id="6347"/>
    <lineage>
        <taxon>Eukaryota</taxon>
        <taxon>Metazoa</taxon>
        <taxon>Spiralia</taxon>
        <taxon>Lophotrochozoa</taxon>
        <taxon>Annelida</taxon>
        <taxon>Polychaeta</taxon>
        <taxon>Sedentaria</taxon>
        <taxon>Canalipalpata</taxon>
        <taxon>Sabellida</taxon>
        <taxon>Oweniida</taxon>
        <taxon>Oweniidae</taxon>
        <taxon>Owenia</taxon>
    </lineage>
</organism>
<feature type="region of interest" description="Disordered" evidence="1">
    <location>
        <begin position="995"/>
        <end position="1081"/>
    </location>
</feature>
<feature type="region of interest" description="Disordered" evidence="1">
    <location>
        <begin position="1275"/>
        <end position="1295"/>
    </location>
</feature>
<feature type="compositionally biased region" description="Polar residues" evidence="1">
    <location>
        <begin position="590"/>
        <end position="601"/>
    </location>
</feature>
<name>A0A8S4PYD2_OWEFU</name>
<feature type="compositionally biased region" description="Polar residues" evidence="1">
    <location>
        <begin position="1794"/>
        <end position="1812"/>
    </location>
</feature>
<evidence type="ECO:0000313" key="2">
    <source>
        <dbReference type="EMBL" id="CAH1798449.1"/>
    </source>
</evidence>
<feature type="region of interest" description="Disordered" evidence="1">
    <location>
        <begin position="1495"/>
        <end position="1624"/>
    </location>
</feature>
<gene>
    <name evidence="2" type="ORF">OFUS_LOCUS22597</name>
</gene>
<feature type="compositionally biased region" description="Low complexity" evidence="1">
    <location>
        <begin position="1036"/>
        <end position="1047"/>
    </location>
</feature>
<feature type="region of interest" description="Disordered" evidence="1">
    <location>
        <begin position="1391"/>
        <end position="1414"/>
    </location>
</feature>
<feature type="region of interest" description="Disordered" evidence="1">
    <location>
        <begin position="1959"/>
        <end position="2005"/>
    </location>
</feature>
<feature type="region of interest" description="Disordered" evidence="1">
    <location>
        <begin position="367"/>
        <end position="405"/>
    </location>
</feature>
<feature type="region of interest" description="Disordered" evidence="1">
    <location>
        <begin position="2071"/>
        <end position="2091"/>
    </location>
</feature>
<feature type="compositionally biased region" description="Low complexity" evidence="1">
    <location>
        <begin position="384"/>
        <end position="397"/>
    </location>
</feature>
<feature type="compositionally biased region" description="Low complexity" evidence="1">
    <location>
        <begin position="1970"/>
        <end position="1987"/>
    </location>
</feature>
<feature type="region of interest" description="Disordered" evidence="1">
    <location>
        <begin position="1786"/>
        <end position="1941"/>
    </location>
</feature>
<feature type="region of interest" description="Disordered" evidence="1">
    <location>
        <begin position="1234"/>
        <end position="1263"/>
    </location>
</feature>
<evidence type="ECO:0008006" key="4">
    <source>
        <dbReference type="Google" id="ProtNLM"/>
    </source>
</evidence>
<protein>
    <recommendedName>
        <fullName evidence="4">WASP family protein member</fullName>
    </recommendedName>
</protein>
<feature type="region of interest" description="Disordered" evidence="1">
    <location>
        <begin position="774"/>
        <end position="797"/>
    </location>
</feature>
<comment type="caution">
    <text evidence="2">The sequence shown here is derived from an EMBL/GenBank/DDBJ whole genome shotgun (WGS) entry which is preliminary data.</text>
</comment>
<accession>A0A8S4PYD2</accession>